<dbReference type="Pfam" id="PF01421">
    <property type="entry name" value="Reprolysin"/>
    <property type="match status" value="1"/>
</dbReference>
<evidence type="ECO:0000256" key="9">
    <source>
        <dbReference type="SAM" id="MobiDB-lite"/>
    </source>
</evidence>
<dbReference type="GeneID" id="109479323"/>
<dbReference type="GO" id="GO:0030198">
    <property type="term" value="P:extracellular matrix organization"/>
    <property type="evidence" value="ECO:0007669"/>
    <property type="project" value="TreeGrafter"/>
</dbReference>
<keyword evidence="3" id="KW-0378">Hydrolase</keyword>
<dbReference type="InterPro" id="IPR041645">
    <property type="entry name" value="ADAMTS_CR_2"/>
</dbReference>
<dbReference type="KEGG" id="bbel:109479323"/>
<feature type="active site" evidence="8">
    <location>
        <position position="122"/>
    </location>
</feature>
<feature type="region of interest" description="Disordered" evidence="9">
    <location>
        <begin position="256"/>
        <end position="290"/>
    </location>
</feature>
<dbReference type="PANTHER" id="PTHR13723">
    <property type="entry name" value="ADAMTS A DISINTEGRIN AND METALLOPROTEASE WITH THROMBOSPONDIN MOTIFS PROTEASE"/>
    <property type="match status" value="1"/>
</dbReference>
<keyword evidence="5" id="KW-0482">Metalloprotease</keyword>
<feature type="binding site" evidence="8">
    <location>
        <position position="125"/>
    </location>
    <ligand>
        <name>Zn(2+)</name>
        <dbReference type="ChEBI" id="CHEBI:29105"/>
        <note>catalytic</note>
    </ligand>
</feature>
<keyword evidence="4 8" id="KW-0862">Zinc</keyword>
<dbReference type="AlphaFoldDB" id="A0A6P5A0W5"/>
<evidence type="ECO:0000313" key="11">
    <source>
        <dbReference type="Proteomes" id="UP000515135"/>
    </source>
</evidence>
<evidence type="ECO:0000256" key="4">
    <source>
        <dbReference type="ARBA" id="ARBA00022833"/>
    </source>
</evidence>
<feature type="binding site" evidence="8">
    <location>
        <position position="131"/>
    </location>
    <ligand>
        <name>Zn(2+)</name>
        <dbReference type="ChEBI" id="CHEBI:29105"/>
        <note>catalytic</note>
    </ligand>
</feature>
<dbReference type="SUPFAM" id="SSF55486">
    <property type="entry name" value="Metalloproteases ('zincins'), catalytic domain"/>
    <property type="match status" value="1"/>
</dbReference>
<name>A0A6P5A0W5_BRABE</name>
<keyword evidence="2 8" id="KW-0479">Metal-binding</keyword>
<dbReference type="InterPro" id="IPR001590">
    <property type="entry name" value="Peptidase_M12B"/>
</dbReference>
<feature type="region of interest" description="Disordered" evidence="9">
    <location>
        <begin position="1"/>
        <end position="42"/>
    </location>
</feature>
<dbReference type="GO" id="GO:0031012">
    <property type="term" value="C:extracellular matrix"/>
    <property type="evidence" value="ECO:0007669"/>
    <property type="project" value="TreeGrafter"/>
</dbReference>
<dbReference type="GO" id="GO:0006508">
    <property type="term" value="P:proteolysis"/>
    <property type="evidence" value="ECO:0007669"/>
    <property type="project" value="UniProtKB-KW"/>
</dbReference>
<dbReference type="RefSeq" id="XP_019636837.1">
    <property type="nucleotide sequence ID" value="XM_019781278.1"/>
</dbReference>
<evidence type="ECO:0000256" key="8">
    <source>
        <dbReference type="PROSITE-ProRule" id="PRU00276"/>
    </source>
</evidence>
<keyword evidence="6" id="KW-1015">Disulfide bond</keyword>
<organism evidence="11 12">
    <name type="scientific">Branchiostoma belcheri</name>
    <name type="common">Amphioxus</name>
    <dbReference type="NCBI Taxonomy" id="7741"/>
    <lineage>
        <taxon>Eukaryota</taxon>
        <taxon>Metazoa</taxon>
        <taxon>Chordata</taxon>
        <taxon>Cephalochordata</taxon>
        <taxon>Leptocardii</taxon>
        <taxon>Amphioxiformes</taxon>
        <taxon>Branchiostomatidae</taxon>
        <taxon>Branchiostoma</taxon>
    </lineage>
</organism>
<dbReference type="Gene3D" id="3.40.1620.60">
    <property type="match status" value="1"/>
</dbReference>
<evidence type="ECO:0000256" key="2">
    <source>
        <dbReference type="ARBA" id="ARBA00022723"/>
    </source>
</evidence>
<dbReference type="Pfam" id="PF17771">
    <property type="entry name" value="ADAMTS_CR_2"/>
    <property type="match status" value="1"/>
</dbReference>
<reference evidence="12" key="1">
    <citation type="submission" date="2025-08" db="UniProtKB">
        <authorList>
            <consortium name="RefSeq"/>
        </authorList>
    </citation>
    <scope>IDENTIFICATION</scope>
    <source>
        <tissue evidence="12">Gonad</tissue>
    </source>
</reference>
<proteinExistence type="predicted"/>
<gene>
    <name evidence="12" type="primary">LOC109479323</name>
</gene>
<dbReference type="InterPro" id="IPR024079">
    <property type="entry name" value="MetalloPept_cat_dom_sf"/>
</dbReference>
<evidence type="ECO:0000313" key="12">
    <source>
        <dbReference type="RefSeq" id="XP_019636837.1"/>
    </source>
</evidence>
<evidence type="ECO:0000256" key="6">
    <source>
        <dbReference type="ARBA" id="ARBA00023157"/>
    </source>
</evidence>
<dbReference type="Proteomes" id="UP000515135">
    <property type="component" value="Unplaced"/>
</dbReference>
<sequence length="290" mass="32108">MTEHPPETRPAVGYAVWTPPVPSQASPGPAQEPVREPDGLNINHHADQSLNSFCQWQSSLDIINGTRHDHAILLTGLDICSWKNAPCDTLGFAPISGMCSKYRSCTINEDSGLGLAFTIAHESGHNFGMVHDGEGNVCSKRDGNIMSPTLQGVNGMFSWSSCSRDYLRKFLVTAQSTCLDDPPKAVAEFKFPEKLPGELYNADLQCKWQFGNSAQLCMFDFGKSLSVQDICKGLWCHRGGRRCETKFLPAAEGTSCGPNKKRNSLRELTGRKTEDTVEGDEKRRRRRLKQ</sequence>
<evidence type="ECO:0000256" key="3">
    <source>
        <dbReference type="ARBA" id="ARBA00022801"/>
    </source>
</evidence>
<comment type="caution">
    <text evidence="8">Lacks conserved residue(s) required for the propagation of feature annotation.</text>
</comment>
<dbReference type="Gene3D" id="3.40.390.10">
    <property type="entry name" value="Collagenase (Catalytic Domain)"/>
    <property type="match status" value="1"/>
</dbReference>
<keyword evidence="11" id="KW-1185">Reference proteome</keyword>
<dbReference type="InterPro" id="IPR050439">
    <property type="entry name" value="ADAMTS_ADAMTS-like"/>
</dbReference>
<keyword evidence="7" id="KW-0325">Glycoprotein</keyword>
<dbReference type="GO" id="GO:0046872">
    <property type="term" value="F:metal ion binding"/>
    <property type="evidence" value="ECO:0007669"/>
    <property type="project" value="UniProtKB-KW"/>
</dbReference>
<keyword evidence="1" id="KW-0645">Protease</keyword>
<feature type="domain" description="Peptidase M12B" evidence="10">
    <location>
        <begin position="36"/>
        <end position="183"/>
    </location>
</feature>
<accession>A0A6P5A0W5</accession>
<evidence type="ECO:0000259" key="10">
    <source>
        <dbReference type="PROSITE" id="PS50215"/>
    </source>
</evidence>
<protein>
    <submittedName>
        <fullName evidence="12">A disintegrin and metalloproteinase with thrombospondin motifs 16-like</fullName>
    </submittedName>
</protein>
<dbReference type="CDD" id="cd04273">
    <property type="entry name" value="ZnMc_ADAMTS_like"/>
    <property type="match status" value="1"/>
</dbReference>
<dbReference type="PANTHER" id="PTHR13723:SF293">
    <property type="entry name" value="A DISINTEGRIN AND METALLOPROTEINASE WITH THROMBOSPONDIN MOTIFS 18"/>
    <property type="match status" value="1"/>
</dbReference>
<dbReference type="PROSITE" id="PS50215">
    <property type="entry name" value="ADAM_MEPRO"/>
    <property type="match status" value="1"/>
</dbReference>
<dbReference type="GO" id="GO:0004222">
    <property type="term" value="F:metalloendopeptidase activity"/>
    <property type="evidence" value="ECO:0007669"/>
    <property type="project" value="InterPro"/>
</dbReference>
<evidence type="ECO:0000256" key="7">
    <source>
        <dbReference type="ARBA" id="ARBA00023180"/>
    </source>
</evidence>
<feature type="binding site" evidence="8">
    <location>
        <position position="121"/>
    </location>
    <ligand>
        <name>Zn(2+)</name>
        <dbReference type="ChEBI" id="CHEBI:29105"/>
        <note>catalytic</note>
    </ligand>
</feature>
<feature type="compositionally biased region" description="Basic and acidic residues" evidence="9">
    <location>
        <begin position="264"/>
        <end position="282"/>
    </location>
</feature>
<dbReference type="OrthoDB" id="10035764at2759"/>
<evidence type="ECO:0000256" key="5">
    <source>
        <dbReference type="ARBA" id="ARBA00023049"/>
    </source>
</evidence>
<evidence type="ECO:0000256" key="1">
    <source>
        <dbReference type="ARBA" id="ARBA00022670"/>
    </source>
</evidence>